<gene>
    <name evidence="4" type="ORF">PVP01_0712200</name>
    <name evidence="3" type="ORF">PVT01_070017200</name>
    <name evidence="2" type="ORF">PVW1_070018700</name>
</gene>
<protein>
    <submittedName>
        <fullName evidence="2">(malaria parasite P. vivax) hypothetical protein</fullName>
    </submittedName>
</protein>
<dbReference type="VEuPathDB" id="PlasmoDB:PVW1_070018700"/>
<organism evidence="3 5">
    <name type="scientific">Plasmodium vivax</name>
    <name type="common">malaria parasite P. vivax</name>
    <dbReference type="NCBI Taxonomy" id="5855"/>
    <lineage>
        <taxon>Eukaryota</taxon>
        <taxon>Sar</taxon>
        <taxon>Alveolata</taxon>
        <taxon>Apicomplexa</taxon>
        <taxon>Aconoidasida</taxon>
        <taxon>Haemosporida</taxon>
        <taxon>Plasmodiidae</taxon>
        <taxon>Plasmodium</taxon>
        <taxon>Plasmodium (Plasmodium)</taxon>
    </lineage>
</organism>
<evidence type="ECO:0000256" key="1">
    <source>
        <dbReference type="SAM" id="MobiDB-lite"/>
    </source>
</evidence>
<proteinExistence type="predicted"/>
<evidence type="ECO:0000313" key="3">
    <source>
        <dbReference type="EMBL" id="SCO66458.1"/>
    </source>
</evidence>
<evidence type="ECO:0000313" key="4">
    <source>
        <dbReference type="EMBL" id="VUZ94753.1"/>
    </source>
</evidence>
<dbReference type="VEuPathDB" id="PlasmoDB:PVPAM_070019200"/>
<reference evidence="5 6" key="1">
    <citation type="submission" date="2016-07" db="EMBL/GenBank/DDBJ databases">
        <authorList>
            <consortium name="Pathogen Informatics"/>
        </authorList>
    </citation>
    <scope>NUCLEOTIDE SEQUENCE [LARGE SCALE GENOMIC DNA]</scope>
    <source>
        <strain evidence="2">PvW1</strain>
    </source>
</reference>
<dbReference type="EMBL" id="LT635618">
    <property type="protein sequence ID" value="VUZ94753.1"/>
    <property type="molecule type" value="Genomic_DNA"/>
</dbReference>
<evidence type="ECO:0000313" key="6">
    <source>
        <dbReference type="Proteomes" id="UP000220605"/>
    </source>
</evidence>
<dbReference type="Proteomes" id="UP000779233">
    <property type="component" value="Unassembled WGS sequence"/>
</dbReference>
<evidence type="ECO:0000313" key="5">
    <source>
        <dbReference type="Proteomes" id="UP000196402"/>
    </source>
</evidence>
<dbReference type="OrthoDB" id="387051at2759"/>
<dbReference type="Proteomes" id="UP000220605">
    <property type="component" value="Chromosome 7"/>
</dbReference>
<dbReference type="EMBL" id="CAJZCX010000011">
    <property type="protein sequence ID" value="CAG9480465.1"/>
    <property type="molecule type" value="Genomic_DNA"/>
</dbReference>
<dbReference type="Proteomes" id="UP000196402">
    <property type="component" value="Chromosome 7"/>
</dbReference>
<dbReference type="EMBL" id="LT615245">
    <property type="protein sequence ID" value="SCO66458.1"/>
    <property type="molecule type" value="Genomic_DNA"/>
</dbReference>
<dbReference type="AlphaFoldDB" id="A0A1G4GV35"/>
<name>A0A1G4GV35_PLAVI</name>
<feature type="compositionally biased region" description="Basic and acidic residues" evidence="1">
    <location>
        <begin position="7"/>
        <end position="37"/>
    </location>
</feature>
<evidence type="ECO:0000313" key="2">
    <source>
        <dbReference type="EMBL" id="CAG9480465.1"/>
    </source>
</evidence>
<accession>A0A1G4GV35</accession>
<sequence length="72" mass="8054">MGCTQSKADEPKGPSRSMDRHKSAKDEYERRESKRLPALDPHVGKRNHLDVKPPPVKAIPKVAPKGMVKRAN</sequence>
<feature type="region of interest" description="Disordered" evidence="1">
    <location>
        <begin position="1"/>
        <end position="72"/>
    </location>
</feature>
<dbReference type="VEuPathDB" id="PlasmoDB:PVX_099117"/>
<dbReference type="VEuPathDB" id="PlasmoDB:PVP01_0712200"/>